<protein>
    <recommendedName>
        <fullName evidence="3">Programmed cell death protein 2 C-terminal domain-containing protein</fullName>
    </recommendedName>
</protein>
<dbReference type="AlphaFoldDB" id="A0A5C3Q159"/>
<name>A0A5C3Q159_9APHY</name>
<keyword evidence="2" id="KW-1185">Reference proteome</keyword>
<gene>
    <name evidence="1" type="ORF">K466DRAFT_508591</name>
</gene>
<organism evidence="1 2">
    <name type="scientific">Polyporus arcularius HHB13444</name>
    <dbReference type="NCBI Taxonomy" id="1314778"/>
    <lineage>
        <taxon>Eukaryota</taxon>
        <taxon>Fungi</taxon>
        <taxon>Dikarya</taxon>
        <taxon>Basidiomycota</taxon>
        <taxon>Agaricomycotina</taxon>
        <taxon>Agaricomycetes</taxon>
        <taxon>Polyporales</taxon>
        <taxon>Polyporaceae</taxon>
        <taxon>Polyporus</taxon>
    </lineage>
</organism>
<dbReference type="Proteomes" id="UP000308197">
    <property type="component" value="Unassembled WGS sequence"/>
</dbReference>
<proteinExistence type="predicted"/>
<dbReference type="EMBL" id="ML210964">
    <property type="protein sequence ID" value="TFK94847.1"/>
    <property type="molecule type" value="Genomic_DNA"/>
</dbReference>
<evidence type="ECO:0000313" key="1">
    <source>
        <dbReference type="EMBL" id="TFK94847.1"/>
    </source>
</evidence>
<dbReference type="InParanoid" id="A0A5C3Q159"/>
<sequence length="274" mass="29788">MPYPENALDLLTPYFPVFSTAPASTNVFDPSVSAILGGSNPVLLPDEGWPRCGSCEDNILIPFIQINVSSSHTPAEFRQKVGVEAEPGHTILLQVFICAEDDCADCFGARLFGAFDDAFLVRVIEVTVESANTAAVEETRAGLAADRFFIPQRVISGWTPGNPEMLHEAVNNEIEYDDPQYLEHAPAPGLKLLGFPVQGKYYSSIIERCPKSVRPEQASEHDVRCLLQLGTDCDIEDGPVSADAVTGIYATGNTWIEQCTVHPDVLSMTIGGDW</sequence>
<evidence type="ECO:0000313" key="2">
    <source>
        <dbReference type="Proteomes" id="UP000308197"/>
    </source>
</evidence>
<reference evidence="1 2" key="1">
    <citation type="journal article" date="2019" name="Nat. Ecol. Evol.">
        <title>Megaphylogeny resolves global patterns of mushroom evolution.</title>
        <authorList>
            <person name="Varga T."/>
            <person name="Krizsan K."/>
            <person name="Foldi C."/>
            <person name="Dima B."/>
            <person name="Sanchez-Garcia M."/>
            <person name="Sanchez-Ramirez S."/>
            <person name="Szollosi G.J."/>
            <person name="Szarkandi J.G."/>
            <person name="Papp V."/>
            <person name="Albert L."/>
            <person name="Andreopoulos W."/>
            <person name="Angelini C."/>
            <person name="Antonin V."/>
            <person name="Barry K.W."/>
            <person name="Bougher N.L."/>
            <person name="Buchanan P."/>
            <person name="Buyck B."/>
            <person name="Bense V."/>
            <person name="Catcheside P."/>
            <person name="Chovatia M."/>
            <person name="Cooper J."/>
            <person name="Damon W."/>
            <person name="Desjardin D."/>
            <person name="Finy P."/>
            <person name="Geml J."/>
            <person name="Haridas S."/>
            <person name="Hughes K."/>
            <person name="Justo A."/>
            <person name="Karasinski D."/>
            <person name="Kautmanova I."/>
            <person name="Kiss B."/>
            <person name="Kocsube S."/>
            <person name="Kotiranta H."/>
            <person name="LaButti K.M."/>
            <person name="Lechner B.E."/>
            <person name="Liimatainen K."/>
            <person name="Lipzen A."/>
            <person name="Lukacs Z."/>
            <person name="Mihaltcheva S."/>
            <person name="Morgado L.N."/>
            <person name="Niskanen T."/>
            <person name="Noordeloos M.E."/>
            <person name="Ohm R.A."/>
            <person name="Ortiz-Santana B."/>
            <person name="Ovrebo C."/>
            <person name="Racz N."/>
            <person name="Riley R."/>
            <person name="Savchenko A."/>
            <person name="Shiryaev A."/>
            <person name="Soop K."/>
            <person name="Spirin V."/>
            <person name="Szebenyi C."/>
            <person name="Tomsovsky M."/>
            <person name="Tulloss R.E."/>
            <person name="Uehling J."/>
            <person name="Grigoriev I.V."/>
            <person name="Vagvolgyi C."/>
            <person name="Papp T."/>
            <person name="Martin F.M."/>
            <person name="Miettinen O."/>
            <person name="Hibbett D.S."/>
            <person name="Nagy L.G."/>
        </authorList>
    </citation>
    <scope>NUCLEOTIDE SEQUENCE [LARGE SCALE GENOMIC DNA]</scope>
    <source>
        <strain evidence="1 2">HHB13444</strain>
    </source>
</reference>
<accession>A0A5C3Q159</accession>
<evidence type="ECO:0008006" key="3">
    <source>
        <dbReference type="Google" id="ProtNLM"/>
    </source>
</evidence>